<dbReference type="SUPFAM" id="SSF81301">
    <property type="entry name" value="Nucleotidyltransferase"/>
    <property type="match status" value="1"/>
</dbReference>
<reference evidence="2 3" key="1">
    <citation type="submission" date="2017-09" db="EMBL/GenBank/DDBJ databases">
        <title>Depth-based differentiation of microbial function through sediment-hosted aquifers and enrichment of novel symbionts in the deep terrestrial subsurface.</title>
        <authorList>
            <person name="Probst A.J."/>
            <person name="Ladd B."/>
            <person name="Jarett J.K."/>
            <person name="Geller-Mcgrath D.E."/>
            <person name="Sieber C.M."/>
            <person name="Emerson J.B."/>
            <person name="Anantharaman K."/>
            <person name="Thomas B.C."/>
            <person name="Malmstrom R."/>
            <person name="Stieglmeier M."/>
            <person name="Klingl A."/>
            <person name="Woyke T."/>
            <person name="Ryan C.M."/>
            <person name="Banfield J.F."/>
        </authorList>
    </citation>
    <scope>NUCLEOTIDE SEQUENCE [LARGE SCALE GENOMIC DNA]</scope>
    <source>
        <strain evidence="2">CG11_big_fil_rev_8_21_14_0_20_44_10</strain>
    </source>
</reference>
<sequence length="239" mass="28081">MEKFVQKICEDVAKQYKPDKNVLGILLFGSAARDKFDKYSDVDIYILLNKRGKFSRNNFIKNGIRVDIILNTTGEAENYLKADKNNLRRITSHMLAHGKVLFKRGGGLEKIQAVAKNNLKLKTKYKRSEILMHKYSIDDFWGEVQRDIENNDHLAISTDSHLLVTNIVELFLKLNGEFLRQPNEMRKILERLDRKFSDQVESFYKTKNLQDKKRILSRLVRYIYEKSGGPLPKRWRLDN</sequence>
<dbReference type="CDD" id="cd05403">
    <property type="entry name" value="NT_KNTase_like"/>
    <property type="match status" value="1"/>
</dbReference>
<dbReference type="Gene3D" id="3.30.460.10">
    <property type="entry name" value="Beta Polymerase, domain 2"/>
    <property type="match status" value="1"/>
</dbReference>
<dbReference type="AlphaFoldDB" id="A0A2H0KQJ9"/>
<dbReference type="EMBL" id="PCVN01000051">
    <property type="protein sequence ID" value="PIQ74438.1"/>
    <property type="molecule type" value="Genomic_DNA"/>
</dbReference>
<feature type="domain" description="Polymerase beta nucleotidyltransferase" evidence="1">
    <location>
        <begin position="13"/>
        <end position="104"/>
    </location>
</feature>
<dbReference type="InterPro" id="IPR041633">
    <property type="entry name" value="Polbeta"/>
</dbReference>
<organism evidence="2 3">
    <name type="scientific">Candidatus Portnoybacteria bacterium CG11_big_fil_rev_8_21_14_0_20_44_10</name>
    <dbReference type="NCBI Taxonomy" id="1974818"/>
    <lineage>
        <taxon>Bacteria</taxon>
        <taxon>Candidatus Portnoyibacteriota</taxon>
    </lineage>
</organism>
<dbReference type="InterPro" id="IPR043519">
    <property type="entry name" value="NT_sf"/>
</dbReference>
<protein>
    <recommendedName>
        <fullName evidence="1">Polymerase beta nucleotidyltransferase domain-containing protein</fullName>
    </recommendedName>
</protein>
<proteinExistence type="predicted"/>
<evidence type="ECO:0000313" key="3">
    <source>
        <dbReference type="Proteomes" id="UP000231550"/>
    </source>
</evidence>
<dbReference type="Proteomes" id="UP000231550">
    <property type="component" value="Unassembled WGS sequence"/>
</dbReference>
<evidence type="ECO:0000313" key="2">
    <source>
        <dbReference type="EMBL" id="PIQ74438.1"/>
    </source>
</evidence>
<dbReference type="Pfam" id="PF18765">
    <property type="entry name" value="Polbeta"/>
    <property type="match status" value="1"/>
</dbReference>
<evidence type="ECO:0000259" key="1">
    <source>
        <dbReference type="Pfam" id="PF18765"/>
    </source>
</evidence>
<gene>
    <name evidence="2" type="ORF">COV85_01990</name>
</gene>
<comment type="caution">
    <text evidence="2">The sequence shown here is derived from an EMBL/GenBank/DDBJ whole genome shotgun (WGS) entry which is preliminary data.</text>
</comment>
<name>A0A2H0KQJ9_9BACT</name>
<accession>A0A2H0KQJ9</accession>